<feature type="domain" description="Aldehyde dehydrogenase" evidence="5">
    <location>
        <begin position="29"/>
        <end position="475"/>
    </location>
</feature>
<dbReference type="Gene3D" id="3.40.309.10">
    <property type="entry name" value="Aldehyde Dehydrogenase, Chain A, domain 2"/>
    <property type="match status" value="1"/>
</dbReference>
<reference evidence="7 9" key="2">
    <citation type="submission" date="2016-11" db="EMBL/GenBank/DDBJ databases">
        <title>Genome sequencing of Amycolatopsis regifaucium.</title>
        <authorList>
            <person name="Mayilraj S."/>
            <person name="Kaur N."/>
        </authorList>
    </citation>
    <scope>NUCLEOTIDE SEQUENCE [LARGE SCALE GENOMIC DNA]</scope>
    <source>
        <strain evidence="7 9">GY080</strain>
    </source>
</reference>
<evidence type="ECO:0000256" key="1">
    <source>
        <dbReference type="ARBA" id="ARBA00009986"/>
    </source>
</evidence>
<dbReference type="InterPro" id="IPR029510">
    <property type="entry name" value="Ald_DH_CS_GLU"/>
</dbReference>
<dbReference type="InterPro" id="IPR016163">
    <property type="entry name" value="Ald_DH_C"/>
</dbReference>
<dbReference type="InterPro" id="IPR015590">
    <property type="entry name" value="Aldehyde_DH_dom"/>
</dbReference>
<dbReference type="Gene3D" id="3.40.605.10">
    <property type="entry name" value="Aldehyde Dehydrogenase, Chain A, domain 1"/>
    <property type="match status" value="1"/>
</dbReference>
<protein>
    <submittedName>
        <fullName evidence="6">Dehydrogenase</fullName>
    </submittedName>
</protein>
<evidence type="ECO:0000313" key="8">
    <source>
        <dbReference type="Proteomes" id="UP000076321"/>
    </source>
</evidence>
<evidence type="ECO:0000313" key="7">
    <source>
        <dbReference type="EMBL" id="OKA03773.1"/>
    </source>
</evidence>
<gene>
    <name evidence="7" type="ORF">ATP06_0234625</name>
    <name evidence="6" type="ORF">AVL48_37440</name>
</gene>
<dbReference type="PANTHER" id="PTHR42804">
    <property type="entry name" value="ALDEHYDE DEHYDROGENASE"/>
    <property type="match status" value="1"/>
</dbReference>
<comment type="caution">
    <text evidence="6">The sequence shown here is derived from an EMBL/GenBank/DDBJ whole genome shotgun (WGS) entry which is preliminary data.</text>
</comment>
<sequence>MNTTTQTTSLAQPVSYIAGEWVRCQTLDTWNVDPNTGEPVHRMVTTSPTDLERALQHAQHTYDALDWAGDDFRLERAEALERVATNVEKRLEEIARTDAITSGTAITATRKLAAFLPARIRGAAAEARGIPRVTTLAAGGRDVRLHQVPWGPAAILTPWNGPSFIPAAKMASAVASGCPVLLKPSEHAPASAQVIVECFVDAGLPAGALQLVHGTGSVGAALTGDRRVKVVSFTGGPGAGRAIARAAAEDFKVLQLELGGNNPVLVLDDADLDVTADGILTGMTNLNGQWCEGPGKVLAPHRLVQPLREALGARIARLRIGHSLGEESDIGPISNEPHHRNLIQRIADLRGLGAEIDQPGELPDLAGFFLSPTIATGSDPDRTTAELFGPVISLHGVDSDEDALRAANAHPSGLDAYVFGTDTDRAITIGARIISGEVRVNGAKLADLGDDSAQSFWGPSGIGGHGPAESVRVFCGDRVVGVDSPDLPI</sequence>
<evidence type="ECO:0000256" key="4">
    <source>
        <dbReference type="RuleBase" id="RU003345"/>
    </source>
</evidence>
<dbReference type="CDD" id="cd07078">
    <property type="entry name" value="ALDH"/>
    <property type="match status" value="1"/>
</dbReference>
<dbReference type="EMBL" id="LQCI01000029">
    <property type="protein sequence ID" value="KZB82845.1"/>
    <property type="molecule type" value="Genomic_DNA"/>
</dbReference>
<dbReference type="InterPro" id="IPR016161">
    <property type="entry name" value="Ald_DH/histidinol_DH"/>
</dbReference>
<evidence type="ECO:0000256" key="3">
    <source>
        <dbReference type="PROSITE-ProRule" id="PRU10007"/>
    </source>
</evidence>
<dbReference type="RefSeq" id="WP_061989676.1">
    <property type="nucleotide sequence ID" value="NZ_FOPQ01000026.1"/>
</dbReference>
<feature type="active site" evidence="3">
    <location>
        <position position="257"/>
    </location>
</feature>
<accession>A0A154MEB1</accession>
<evidence type="ECO:0000313" key="9">
    <source>
        <dbReference type="Proteomes" id="UP000186883"/>
    </source>
</evidence>
<dbReference type="AlphaFoldDB" id="A0A154MEB1"/>
<comment type="similarity">
    <text evidence="1 4">Belongs to the aldehyde dehydrogenase family.</text>
</comment>
<dbReference type="InterPro" id="IPR016162">
    <property type="entry name" value="Ald_DH_N"/>
</dbReference>
<dbReference type="PANTHER" id="PTHR42804:SF1">
    <property type="entry name" value="ALDEHYDE DEHYDROGENASE-RELATED"/>
    <property type="match status" value="1"/>
</dbReference>
<name>A0A154MEB1_9PSEU</name>
<proteinExistence type="inferred from homology"/>
<keyword evidence="9" id="KW-1185">Reference proteome</keyword>
<dbReference type="EMBL" id="LOBU02000028">
    <property type="protein sequence ID" value="OKA03773.1"/>
    <property type="molecule type" value="Genomic_DNA"/>
</dbReference>
<organism evidence="6 8">
    <name type="scientific">Amycolatopsis regifaucium</name>
    <dbReference type="NCBI Taxonomy" id="546365"/>
    <lineage>
        <taxon>Bacteria</taxon>
        <taxon>Bacillati</taxon>
        <taxon>Actinomycetota</taxon>
        <taxon>Actinomycetes</taxon>
        <taxon>Pseudonocardiales</taxon>
        <taxon>Pseudonocardiaceae</taxon>
        <taxon>Amycolatopsis</taxon>
    </lineage>
</organism>
<dbReference type="SUPFAM" id="SSF53720">
    <property type="entry name" value="ALDH-like"/>
    <property type="match status" value="1"/>
</dbReference>
<evidence type="ECO:0000313" key="6">
    <source>
        <dbReference type="EMBL" id="KZB82845.1"/>
    </source>
</evidence>
<keyword evidence="2 4" id="KW-0560">Oxidoreductase</keyword>
<dbReference type="Proteomes" id="UP000076321">
    <property type="component" value="Unassembled WGS sequence"/>
</dbReference>
<evidence type="ECO:0000259" key="5">
    <source>
        <dbReference type="Pfam" id="PF00171"/>
    </source>
</evidence>
<dbReference type="Pfam" id="PF00171">
    <property type="entry name" value="Aldedh"/>
    <property type="match status" value="1"/>
</dbReference>
<dbReference type="PROSITE" id="PS00687">
    <property type="entry name" value="ALDEHYDE_DEHYDR_GLU"/>
    <property type="match status" value="1"/>
</dbReference>
<dbReference type="Proteomes" id="UP000186883">
    <property type="component" value="Unassembled WGS sequence"/>
</dbReference>
<evidence type="ECO:0000256" key="2">
    <source>
        <dbReference type="ARBA" id="ARBA00023002"/>
    </source>
</evidence>
<dbReference type="GO" id="GO:0016620">
    <property type="term" value="F:oxidoreductase activity, acting on the aldehyde or oxo group of donors, NAD or NADP as acceptor"/>
    <property type="evidence" value="ECO:0007669"/>
    <property type="project" value="InterPro"/>
</dbReference>
<dbReference type="OrthoDB" id="5720601at2"/>
<reference evidence="6 8" key="1">
    <citation type="submission" date="2015-12" db="EMBL/GenBank/DDBJ databases">
        <title>Amycolatopsis regifaucium genome sequencing and assembly.</title>
        <authorList>
            <person name="Mayilraj S."/>
        </authorList>
    </citation>
    <scope>NUCLEOTIDE SEQUENCE [LARGE SCALE GENOMIC DNA]</scope>
    <source>
        <strain evidence="6 8">GY080</strain>
    </source>
</reference>